<feature type="transmembrane region" description="Helical" evidence="10">
    <location>
        <begin position="296"/>
        <end position="317"/>
    </location>
</feature>
<dbReference type="Pfam" id="PF03094">
    <property type="entry name" value="Mlo"/>
    <property type="match status" value="2"/>
</dbReference>
<name>A0AA89AN93_9ASTE</name>
<dbReference type="PANTHER" id="PTHR31942">
    <property type="entry name" value="MLO-LIKE PROTEIN 1"/>
    <property type="match status" value="1"/>
</dbReference>
<comment type="caution">
    <text evidence="11">The sequence shown here is derived from an EMBL/GenBank/DDBJ whole genome shotgun (WGS) entry which is preliminary data.</text>
</comment>
<keyword evidence="7 8" id="KW-0568">Pathogenesis-related protein</keyword>
<dbReference type="GO" id="GO:0005516">
    <property type="term" value="F:calmodulin binding"/>
    <property type="evidence" value="ECO:0007669"/>
    <property type="project" value="UniProtKB-KW"/>
</dbReference>
<evidence type="ECO:0000256" key="7">
    <source>
        <dbReference type="ARBA" id="ARBA00023265"/>
    </source>
</evidence>
<evidence type="ECO:0000256" key="3">
    <source>
        <dbReference type="ARBA" id="ARBA00022692"/>
    </source>
</evidence>
<dbReference type="GO" id="GO:0016020">
    <property type="term" value="C:membrane"/>
    <property type="evidence" value="ECO:0007669"/>
    <property type="project" value="UniProtKB-SubCell"/>
</dbReference>
<comment type="similarity">
    <text evidence="2 8">Belongs to the MLO family.</text>
</comment>
<evidence type="ECO:0000256" key="6">
    <source>
        <dbReference type="ARBA" id="ARBA00023136"/>
    </source>
</evidence>
<reference evidence="11" key="1">
    <citation type="submission" date="2022-12" db="EMBL/GenBank/DDBJ databases">
        <title>Draft genome assemblies for two species of Escallonia (Escalloniales).</title>
        <authorList>
            <person name="Chanderbali A."/>
            <person name="Dervinis C."/>
            <person name="Anghel I."/>
            <person name="Soltis D."/>
            <person name="Soltis P."/>
            <person name="Zapata F."/>
        </authorList>
    </citation>
    <scope>NUCLEOTIDE SEQUENCE</scope>
    <source>
        <strain evidence="11">UCBG64.0493</strain>
        <tissue evidence="11">Leaf</tissue>
    </source>
</reference>
<accession>A0AA89AN93</accession>
<evidence type="ECO:0000256" key="10">
    <source>
        <dbReference type="SAM" id="Phobius"/>
    </source>
</evidence>
<evidence type="ECO:0000256" key="1">
    <source>
        <dbReference type="ARBA" id="ARBA00004141"/>
    </source>
</evidence>
<evidence type="ECO:0000256" key="9">
    <source>
        <dbReference type="SAM" id="MobiDB-lite"/>
    </source>
</evidence>
<gene>
    <name evidence="8" type="primary">MLO</name>
    <name evidence="11" type="ORF">RJ639_012337</name>
</gene>
<feature type="transmembrane region" description="Helical" evidence="10">
    <location>
        <begin position="323"/>
        <end position="344"/>
    </location>
</feature>
<organism evidence="11 12">
    <name type="scientific">Escallonia herrerae</name>
    <dbReference type="NCBI Taxonomy" id="1293975"/>
    <lineage>
        <taxon>Eukaryota</taxon>
        <taxon>Viridiplantae</taxon>
        <taxon>Streptophyta</taxon>
        <taxon>Embryophyta</taxon>
        <taxon>Tracheophyta</taxon>
        <taxon>Spermatophyta</taxon>
        <taxon>Magnoliopsida</taxon>
        <taxon>eudicotyledons</taxon>
        <taxon>Gunneridae</taxon>
        <taxon>Pentapetalae</taxon>
        <taxon>asterids</taxon>
        <taxon>campanulids</taxon>
        <taxon>Escalloniales</taxon>
        <taxon>Escalloniaceae</taxon>
        <taxon>Escallonia</taxon>
    </lineage>
</organism>
<comment type="subcellular location">
    <subcellularLocation>
        <location evidence="1 8">Membrane</location>
        <topology evidence="1 8">Multi-pass membrane protein</topology>
    </subcellularLocation>
</comment>
<feature type="transmembrane region" description="Helical" evidence="10">
    <location>
        <begin position="60"/>
        <end position="79"/>
    </location>
</feature>
<comment type="domain">
    <text evidence="8">The C-terminus contains a calmodulin-binding domain, which binds calmodulin in a calcium-dependent fashion.</text>
</comment>
<comment type="function">
    <text evidence="8">May be involved in modulation of pathogen defense and leaf cell death.</text>
</comment>
<keyword evidence="3 8" id="KW-0812">Transmembrane</keyword>
<sequence>MAAGAGDRTLQETPTWAVAAVCAVFVIISIVIEHGIHSLGKWFQKRQNKAMIEALEKIKAELMLLGFISLLLTVGTSYVTKICIPKKLGNTLLPCNEDLDYDKGDDGNDGRRRLLSYAEDMAWRRVMSESKDYAKKDYCASILNISSWLGIRKVACDELDLFYVIFGQGKVSLISYTGVHQLHIFIFVLAVFHVLYSMKKWKTWELETTSLEYQFTNDPARFRFTHQTSFVRRHAGWSTTPGIRWIVAFFRQFFGSISKVDYLAIRNGFISAHFAPNSKFDFHKYIKRSMEDDFKVVLGISIPLWIFAVIFLLLNIYRWHTLAWLSLVPLVILLLVGTKLELVIMEMAQRIQDRTTVVRGAPLVEPSNTFFWFNRPGWILFLIHFTLFQNAYQMAFFLWTLYEFGITSCFHENKVAILVRVFFGVALHLLCSYITFPLYALVTQMGSNMKQAIFEEQTAKALKKWQKAAKERKKTRKAGGEDASNAGFISGENTPNHGSSPLHLLHNHKHRASEAECESVPNSPMANYQSDIELSDLEAPSSHGVHDSRQVDYPERKEASAGSGFTFVKL</sequence>
<dbReference type="Proteomes" id="UP001188597">
    <property type="component" value="Unassembled WGS sequence"/>
</dbReference>
<dbReference type="GO" id="GO:0006952">
    <property type="term" value="P:defense response"/>
    <property type="evidence" value="ECO:0007669"/>
    <property type="project" value="UniProtKB-KW"/>
</dbReference>
<evidence type="ECO:0000256" key="5">
    <source>
        <dbReference type="ARBA" id="ARBA00022989"/>
    </source>
</evidence>
<feature type="transmembrane region" description="Helical" evidence="10">
    <location>
        <begin position="173"/>
        <end position="196"/>
    </location>
</feature>
<feature type="transmembrane region" description="Helical" evidence="10">
    <location>
        <begin position="421"/>
        <end position="442"/>
    </location>
</feature>
<feature type="transmembrane region" description="Helical" evidence="10">
    <location>
        <begin position="16"/>
        <end position="39"/>
    </location>
</feature>
<proteinExistence type="inferred from homology"/>
<dbReference type="AlphaFoldDB" id="A0AA89AN93"/>
<feature type="compositionally biased region" description="Basic and acidic residues" evidence="9">
    <location>
        <begin position="544"/>
        <end position="559"/>
    </location>
</feature>
<evidence type="ECO:0000313" key="11">
    <source>
        <dbReference type="EMBL" id="KAK3010634.1"/>
    </source>
</evidence>
<dbReference type="InterPro" id="IPR004326">
    <property type="entry name" value="Mlo"/>
</dbReference>
<evidence type="ECO:0000313" key="12">
    <source>
        <dbReference type="Proteomes" id="UP001188597"/>
    </source>
</evidence>
<keyword evidence="5 8" id="KW-1133">Transmembrane helix</keyword>
<feature type="compositionally biased region" description="Polar residues" evidence="9">
    <location>
        <begin position="520"/>
        <end position="532"/>
    </location>
</feature>
<evidence type="ECO:0000256" key="4">
    <source>
        <dbReference type="ARBA" id="ARBA00022821"/>
    </source>
</evidence>
<keyword evidence="6 8" id="KW-0472">Membrane</keyword>
<evidence type="ECO:0000256" key="8">
    <source>
        <dbReference type="RuleBase" id="RU280816"/>
    </source>
</evidence>
<keyword evidence="8" id="KW-0112">Calmodulin-binding</keyword>
<feature type="transmembrane region" description="Helical" evidence="10">
    <location>
        <begin position="378"/>
        <end position="401"/>
    </location>
</feature>
<dbReference type="PANTHER" id="PTHR31942:SF82">
    <property type="entry name" value="MLO PROTEIN HOMOLOG 1"/>
    <property type="match status" value="1"/>
</dbReference>
<protein>
    <recommendedName>
        <fullName evidence="8">MLO-like protein</fullName>
    </recommendedName>
</protein>
<dbReference type="EMBL" id="JAVXUP010001524">
    <property type="protein sequence ID" value="KAK3010634.1"/>
    <property type="molecule type" value="Genomic_DNA"/>
</dbReference>
<evidence type="ECO:0000256" key="2">
    <source>
        <dbReference type="ARBA" id="ARBA00006574"/>
    </source>
</evidence>
<keyword evidence="12" id="KW-1185">Reference proteome</keyword>
<keyword evidence="4 8" id="KW-0611">Plant defense</keyword>
<feature type="region of interest" description="Disordered" evidence="9">
    <location>
        <begin position="470"/>
        <end position="570"/>
    </location>
</feature>